<comment type="pathway">
    <text evidence="1 8">Lipid metabolism; fatty acid biosynthesis.</text>
</comment>
<evidence type="ECO:0000256" key="2">
    <source>
        <dbReference type="ARBA" id="ARBA00017562"/>
    </source>
</evidence>
<keyword evidence="11" id="KW-1185">Reference proteome</keyword>
<dbReference type="InterPro" id="IPR001882">
    <property type="entry name" value="Biotin_BS"/>
</dbReference>
<evidence type="ECO:0000313" key="10">
    <source>
        <dbReference type="EMBL" id="MFC6883301.1"/>
    </source>
</evidence>
<keyword evidence="4 8" id="KW-0276">Fatty acid metabolism</keyword>
<keyword evidence="7 8" id="KW-0092">Biotin</keyword>
<comment type="function">
    <text evidence="8">This protein is a component of the acetyl coenzyme A carboxylase complex; first, biotin carboxylase catalyzes the carboxylation of the carrier protein and then the transcarboxylase transfers the carboxyl group to form malonyl-CoA.</text>
</comment>
<dbReference type="RefSeq" id="WP_160822473.1">
    <property type="nucleotide sequence ID" value="NZ_JBHSXE010000001.1"/>
</dbReference>
<proteinExistence type="predicted"/>
<evidence type="ECO:0000256" key="8">
    <source>
        <dbReference type="RuleBase" id="RU364072"/>
    </source>
</evidence>
<protein>
    <recommendedName>
        <fullName evidence="2 8">Biotin carboxyl carrier protein of acetyl-CoA carboxylase</fullName>
    </recommendedName>
</protein>
<dbReference type="InterPro" id="IPR000089">
    <property type="entry name" value="Biotin_lipoyl"/>
</dbReference>
<dbReference type="PROSITE" id="PS50968">
    <property type="entry name" value="BIOTINYL_LIPOYL"/>
    <property type="match status" value="1"/>
</dbReference>
<evidence type="ECO:0000256" key="1">
    <source>
        <dbReference type="ARBA" id="ARBA00005194"/>
    </source>
</evidence>
<evidence type="ECO:0000256" key="5">
    <source>
        <dbReference type="ARBA" id="ARBA00023098"/>
    </source>
</evidence>
<keyword evidence="3 8" id="KW-0444">Lipid biosynthesis</keyword>
<dbReference type="Proteomes" id="UP001596380">
    <property type="component" value="Unassembled WGS sequence"/>
</dbReference>
<evidence type="ECO:0000256" key="4">
    <source>
        <dbReference type="ARBA" id="ARBA00022832"/>
    </source>
</evidence>
<dbReference type="PANTHER" id="PTHR45266">
    <property type="entry name" value="OXALOACETATE DECARBOXYLASE ALPHA CHAIN"/>
    <property type="match status" value="1"/>
</dbReference>
<sequence length="192" mass="19066">MNDDQTTGAESTLDDLCRRAAELIGATAGPLKSVRLRSGDMSVEVEWPDAAPSAPAGVPVANGAMAAFPGVAPPGVPGGGAIAESGAIAAAAVATAGDGAAAAVVAADPGTFEVTAPLVGTLYRAPSPGARPFVEVGDDVEEGQQVAIVEAMKLMNPVTAERPGRVVEVLVDDAGTVEYGQPILRLAPPSDD</sequence>
<evidence type="ECO:0000313" key="11">
    <source>
        <dbReference type="Proteomes" id="UP001596380"/>
    </source>
</evidence>
<dbReference type="Pfam" id="PF00364">
    <property type="entry name" value="Biotin_lipoyl"/>
    <property type="match status" value="1"/>
</dbReference>
<gene>
    <name evidence="10" type="ORF">ACFQKB_26330</name>
</gene>
<evidence type="ECO:0000256" key="6">
    <source>
        <dbReference type="ARBA" id="ARBA00023160"/>
    </source>
</evidence>
<name>A0ABW2CQR9_9ACTN</name>
<comment type="caution">
    <text evidence="10">The sequence shown here is derived from an EMBL/GenBank/DDBJ whole genome shotgun (WGS) entry which is preliminary data.</text>
</comment>
<dbReference type="EMBL" id="JBHSXS010000018">
    <property type="protein sequence ID" value="MFC6883301.1"/>
    <property type="molecule type" value="Genomic_DNA"/>
</dbReference>
<dbReference type="PRINTS" id="PR01071">
    <property type="entry name" value="ACOABIOTINCC"/>
</dbReference>
<reference evidence="11" key="1">
    <citation type="journal article" date="2019" name="Int. J. Syst. Evol. Microbiol.">
        <title>The Global Catalogue of Microorganisms (GCM) 10K type strain sequencing project: providing services to taxonomists for standard genome sequencing and annotation.</title>
        <authorList>
            <consortium name="The Broad Institute Genomics Platform"/>
            <consortium name="The Broad Institute Genome Sequencing Center for Infectious Disease"/>
            <person name="Wu L."/>
            <person name="Ma J."/>
        </authorList>
    </citation>
    <scope>NUCLEOTIDE SEQUENCE [LARGE SCALE GENOMIC DNA]</scope>
    <source>
        <strain evidence="11">JCM 3369</strain>
    </source>
</reference>
<organism evidence="10 11">
    <name type="scientific">Actinomadura yumaensis</name>
    <dbReference type="NCBI Taxonomy" id="111807"/>
    <lineage>
        <taxon>Bacteria</taxon>
        <taxon>Bacillati</taxon>
        <taxon>Actinomycetota</taxon>
        <taxon>Actinomycetes</taxon>
        <taxon>Streptosporangiales</taxon>
        <taxon>Thermomonosporaceae</taxon>
        <taxon>Actinomadura</taxon>
    </lineage>
</organism>
<dbReference type="Gene3D" id="2.40.50.100">
    <property type="match status" value="1"/>
</dbReference>
<dbReference type="PANTHER" id="PTHR45266:SF3">
    <property type="entry name" value="OXALOACETATE DECARBOXYLASE ALPHA CHAIN"/>
    <property type="match status" value="1"/>
</dbReference>
<dbReference type="PROSITE" id="PS00188">
    <property type="entry name" value="BIOTIN"/>
    <property type="match status" value="1"/>
</dbReference>
<dbReference type="InterPro" id="IPR011053">
    <property type="entry name" value="Single_hybrid_motif"/>
</dbReference>
<dbReference type="SUPFAM" id="SSF51230">
    <property type="entry name" value="Single hybrid motif"/>
    <property type="match status" value="1"/>
</dbReference>
<feature type="domain" description="Lipoyl-binding" evidence="9">
    <location>
        <begin position="111"/>
        <end position="187"/>
    </location>
</feature>
<dbReference type="InterPro" id="IPR050709">
    <property type="entry name" value="Biotin_Carboxyl_Carrier/Decarb"/>
</dbReference>
<evidence type="ECO:0000256" key="7">
    <source>
        <dbReference type="ARBA" id="ARBA00023267"/>
    </source>
</evidence>
<dbReference type="CDD" id="cd06850">
    <property type="entry name" value="biotinyl_domain"/>
    <property type="match status" value="1"/>
</dbReference>
<keyword evidence="6 8" id="KW-0275">Fatty acid biosynthesis</keyword>
<keyword evidence="5 8" id="KW-0443">Lipid metabolism</keyword>
<evidence type="ECO:0000256" key="3">
    <source>
        <dbReference type="ARBA" id="ARBA00022516"/>
    </source>
</evidence>
<accession>A0ABW2CQR9</accession>
<dbReference type="InterPro" id="IPR001249">
    <property type="entry name" value="AcCoA_biotinCC"/>
</dbReference>
<evidence type="ECO:0000259" key="9">
    <source>
        <dbReference type="PROSITE" id="PS50968"/>
    </source>
</evidence>